<dbReference type="EMBL" id="LMTZ01000031">
    <property type="protein sequence ID" value="KST69240.1"/>
    <property type="molecule type" value="Genomic_DNA"/>
</dbReference>
<evidence type="ECO:0000256" key="1">
    <source>
        <dbReference type="SAM" id="Phobius"/>
    </source>
</evidence>
<dbReference type="Proteomes" id="UP000053372">
    <property type="component" value="Unassembled WGS sequence"/>
</dbReference>
<dbReference type="Gene3D" id="3.20.20.450">
    <property type="entry name" value="EAL domain"/>
    <property type="match status" value="1"/>
</dbReference>
<dbReference type="InterPro" id="IPR043128">
    <property type="entry name" value="Rev_trsase/Diguanyl_cyclase"/>
</dbReference>
<dbReference type="SMART" id="SM00267">
    <property type="entry name" value="GGDEF"/>
    <property type="match status" value="1"/>
</dbReference>
<feature type="domain" description="GGDEF" evidence="3">
    <location>
        <begin position="443"/>
        <end position="577"/>
    </location>
</feature>
<dbReference type="CDD" id="cd01949">
    <property type="entry name" value="GGDEF"/>
    <property type="match status" value="1"/>
</dbReference>
<dbReference type="SUPFAM" id="SSF55073">
    <property type="entry name" value="Nucleotide cyclase"/>
    <property type="match status" value="1"/>
</dbReference>
<feature type="transmembrane region" description="Helical" evidence="1">
    <location>
        <begin position="386"/>
        <end position="406"/>
    </location>
</feature>
<dbReference type="RefSeq" id="WP_027842804.1">
    <property type="nucleotide sequence ID" value="NZ_LMTZ01000031.1"/>
</dbReference>
<dbReference type="InterPro" id="IPR035919">
    <property type="entry name" value="EAL_sf"/>
</dbReference>
<dbReference type="Pfam" id="PF05226">
    <property type="entry name" value="CHASE2"/>
    <property type="match status" value="1"/>
</dbReference>
<dbReference type="SUPFAM" id="SSF141868">
    <property type="entry name" value="EAL domain-like"/>
    <property type="match status" value="1"/>
</dbReference>
<dbReference type="SMART" id="SM01080">
    <property type="entry name" value="CHASE2"/>
    <property type="match status" value="1"/>
</dbReference>
<dbReference type="PROSITE" id="PS50883">
    <property type="entry name" value="EAL"/>
    <property type="match status" value="1"/>
</dbReference>
<dbReference type="Pfam" id="PF00990">
    <property type="entry name" value="GGDEF"/>
    <property type="match status" value="1"/>
</dbReference>
<gene>
    <name evidence="4" type="ORF">BC008_03365</name>
</gene>
<dbReference type="PANTHER" id="PTHR44757">
    <property type="entry name" value="DIGUANYLATE CYCLASE DGCP"/>
    <property type="match status" value="1"/>
</dbReference>
<feature type="transmembrane region" description="Helical" evidence="1">
    <location>
        <begin position="360"/>
        <end position="380"/>
    </location>
</feature>
<feature type="transmembrane region" description="Helical" evidence="1">
    <location>
        <begin position="330"/>
        <end position="353"/>
    </location>
</feature>
<name>A0A0V7ZXK5_9CYAN</name>
<dbReference type="InterPro" id="IPR052155">
    <property type="entry name" value="Biofilm_reg_signaling"/>
</dbReference>
<proteinExistence type="predicted"/>
<dbReference type="InterPro" id="IPR000160">
    <property type="entry name" value="GGDEF_dom"/>
</dbReference>
<evidence type="ECO:0000313" key="4">
    <source>
        <dbReference type="EMBL" id="KST69240.1"/>
    </source>
</evidence>
<dbReference type="AlphaFoldDB" id="A0A0V7ZXK5"/>
<dbReference type="PANTHER" id="PTHR44757:SF2">
    <property type="entry name" value="BIOFILM ARCHITECTURE MAINTENANCE PROTEIN MBAA"/>
    <property type="match status" value="1"/>
</dbReference>
<evidence type="ECO:0000259" key="3">
    <source>
        <dbReference type="PROSITE" id="PS50887"/>
    </source>
</evidence>
<dbReference type="Pfam" id="PF00563">
    <property type="entry name" value="EAL"/>
    <property type="match status" value="1"/>
</dbReference>
<dbReference type="NCBIfam" id="TIGR00254">
    <property type="entry name" value="GGDEF"/>
    <property type="match status" value="1"/>
</dbReference>
<dbReference type="InterPro" id="IPR001633">
    <property type="entry name" value="EAL_dom"/>
</dbReference>
<dbReference type="CDD" id="cd01948">
    <property type="entry name" value="EAL"/>
    <property type="match status" value="1"/>
</dbReference>
<organism evidence="4 5">
    <name type="scientific">Mastigocoleus testarum BC008</name>
    <dbReference type="NCBI Taxonomy" id="371196"/>
    <lineage>
        <taxon>Bacteria</taxon>
        <taxon>Bacillati</taxon>
        <taxon>Cyanobacteriota</taxon>
        <taxon>Cyanophyceae</taxon>
        <taxon>Nostocales</taxon>
        <taxon>Hapalosiphonaceae</taxon>
        <taxon>Mastigocoleus</taxon>
    </lineage>
</organism>
<sequence>MIDKFLKKNFPLIFFITALKRQVLTLSVNQSVIAASAIVAGCILSIRHLGGFQLLELVVFDRMVRLQRELPPDPRILIVKITESDLKKQKKWPLSDRSLSLVLQKLQGAKAKVIGLDMYRNLAQPPGYENLLEELQKPNVITIKKLGSSDSEEVSPISGVPEERIGFNDILIDPDGIVRRNLMYAYEGTKKYYSFSLRLSQKYLADRDISLKITPNALELGETSFTPISANAGEYRNIDNLGYQILISYQSSNQVAETISFTDILNGNFESSLVKDKIVLIGTTAPSLKDLFFTPYSAGESDSRAMSGVMLHAQLVSQILRATLDRRPLFWFWSEWIEATWIWLWALIGGLIAWRYRNPLNILIFGVFALLALFTAYFSLFTQAGWIPLLSPGLALIVTSTSIIIYRQLYSKFYDDLTSLPNQILFIKYLKTAIDRIRPSKNLRFAVLFLDIDRFKLVNENFGHHVGDELLVNFTQRLKNCADNQRMIARVGGDEFAILLENIIDTKEVITWVDWLQKEMTFTFGTNGQEIFTTISVGIALSKTECIYKPEDVLRDAHTAMYRAKDLGKSRHEVFTRGMHTQVVKRFQIETDLRRALKFQEQKQEFYLEYQPIVSMENNTTIGFEALVRWQHPSHGFIPTNDFIPIAEDTGLIVPLGKWILQEACCQLSVWKTLFPVDPPLTMSLNLSGQQLTQPDLIEFIEKTLKLTGLEGESIKLEITESVAMKDVETTIDILLKLRSLGIRLSIDDFGTGYSSLSYLHRFPTNTLKVDKSFINNMVETEQDMAIVQTIIMLGHALGMDIVAEGVETIAQQEKLQALGCEYGQGYFFSQPLDSKSAMLLLDAQFHN</sequence>
<comment type="caution">
    <text evidence="4">The sequence shown here is derived from an EMBL/GenBank/DDBJ whole genome shotgun (WGS) entry which is preliminary data.</text>
</comment>
<evidence type="ECO:0000313" key="5">
    <source>
        <dbReference type="Proteomes" id="UP000053372"/>
    </source>
</evidence>
<protein>
    <submittedName>
        <fullName evidence="4">Diguanylate cyclase</fullName>
    </submittedName>
</protein>
<dbReference type="InterPro" id="IPR007890">
    <property type="entry name" value="CHASE2"/>
</dbReference>
<evidence type="ECO:0000259" key="2">
    <source>
        <dbReference type="PROSITE" id="PS50883"/>
    </source>
</evidence>
<dbReference type="OrthoDB" id="9787983at2"/>
<accession>A0A0V7ZXK5</accession>
<keyword evidence="1" id="KW-0472">Membrane</keyword>
<keyword evidence="1" id="KW-1133">Transmembrane helix</keyword>
<dbReference type="InterPro" id="IPR029787">
    <property type="entry name" value="Nucleotide_cyclase"/>
</dbReference>
<reference evidence="4 5" key="1">
    <citation type="journal article" date="2015" name="Genome Announc.">
        <title>Draft Genome of the Euendolithic (true boring) Cyanobacterium Mastigocoleus testarum strain BC008.</title>
        <authorList>
            <person name="Guida B.S."/>
            <person name="Garcia-Pichel F."/>
        </authorList>
    </citation>
    <scope>NUCLEOTIDE SEQUENCE [LARGE SCALE GENOMIC DNA]</scope>
    <source>
        <strain evidence="4 5">BC008</strain>
    </source>
</reference>
<keyword evidence="1" id="KW-0812">Transmembrane</keyword>
<dbReference type="PROSITE" id="PS50887">
    <property type="entry name" value="GGDEF"/>
    <property type="match status" value="1"/>
</dbReference>
<dbReference type="SMART" id="SM00052">
    <property type="entry name" value="EAL"/>
    <property type="match status" value="1"/>
</dbReference>
<feature type="domain" description="EAL" evidence="2">
    <location>
        <begin position="586"/>
        <end position="846"/>
    </location>
</feature>
<dbReference type="Gene3D" id="3.30.70.270">
    <property type="match status" value="1"/>
</dbReference>
<keyword evidence="5" id="KW-1185">Reference proteome</keyword>